<dbReference type="PANTHER" id="PTHR12558">
    <property type="entry name" value="CELL DIVISION CYCLE 16,23,27"/>
    <property type="match status" value="1"/>
</dbReference>
<dbReference type="InterPro" id="IPR019734">
    <property type="entry name" value="TPR_rpt"/>
</dbReference>
<keyword evidence="1" id="KW-0732">Signal</keyword>
<dbReference type="PANTHER" id="PTHR12558:SF47">
    <property type="entry name" value="LIPOPOLYSACCHARIDE ASSEMBLY PROTEIN B"/>
    <property type="match status" value="1"/>
</dbReference>
<organism evidence="2 3">
    <name type="scientific">Marinihelvus fidelis</name>
    <dbReference type="NCBI Taxonomy" id="2613842"/>
    <lineage>
        <taxon>Bacteria</taxon>
        <taxon>Pseudomonadati</taxon>
        <taxon>Pseudomonadota</taxon>
        <taxon>Gammaproteobacteria</taxon>
        <taxon>Chromatiales</taxon>
        <taxon>Wenzhouxiangellaceae</taxon>
        <taxon>Marinihelvus</taxon>
    </lineage>
</organism>
<gene>
    <name evidence="2" type="ORF">F3N42_13810</name>
</gene>
<dbReference type="EMBL" id="VYXP01000010">
    <property type="protein sequence ID" value="KAA9129854.1"/>
    <property type="molecule type" value="Genomic_DNA"/>
</dbReference>
<dbReference type="SMART" id="SM00028">
    <property type="entry name" value="TPR"/>
    <property type="match status" value="4"/>
</dbReference>
<protein>
    <submittedName>
        <fullName evidence="2">Uncharacterized protein</fullName>
    </submittedName>
</protein>
<sequence>MKNLNNTIRLLALLLAFAIAVPALGQGEDDDVNYLDLAALMLRDGNLDRAVAALDQVDLEAEDADLLRYYTLRGMTHLRRNEYAPAIDALEQAVATGEAQSVVYVYLAQAYFSLERYEDVISALDRAGPDLQRVASIYHMRAQCYWLLEDHAMALATLDQASEIFPDDAAFQRRKVFFLMDMGLFQEAAEQGRDYLARSDGKLEDYVALGNAMRASGELIEATRLLELAQLRFPADVNVKKVLAHTYIDRGQMHSAADLIYEASHLDPVLLSEAAELYRRAGQPYRALLLNGSITDQATKIKQRLALLLEMQRFAQAAAMEQDLLRLGLLSDEDIRYALAYSQFKTGQFTAAEANLSQLTRSDLFRKAAELRSAIQDCEGDSWQCL</sequence>
<evidence type="ECO:0000313" key="3">
    <source>
        <dbReference type="Proteomes" id="UP000325372"/>
    </source>
</evidence>
<reference evidence="2 3" key="1">
    <citation type="submission" date="2019-09" db="EMBL/GenBank/DDBJ databases">
        <title>Wenzhouxiangella sp. Genome sequencing and assembly.</title>
        <authorList>
            <person name="Zhang R."/>
        </authorList>
    </citation>
    <scope>NUCLEOTIDE SEQUENCE [LARGE SCALE GENOMIC DNA]</scope>
    <source>
        <strain evidence="2 3">W260</strain>
    </source>
</reference>
<evidence type="ECO:0000256" key="1">
    <source>
        <dbReference type="SAM" id="SignalP"/>
    </source>
</evidence>
<feature type="chain" id="PRO_5024280599" evidence="1">
    <location>
        <begin position="26"/>
        <end position="386"/>
    </location>
</feature>
<dbReference type="SUPFAM" id="SSF48452">
    <property type="entry name" value="TPR-like"/>
    <property type="match status" value="2"/>
</dbReference>
<comment type="caution">
    <text evidence="2">The sequence shown here is derived from an EMBL/GenBank/DDBJ whole genome shotgun (WGS) entry which is preliminary data.</text>
</comment>
<dbReference type="Gene3D" id="1.25.40.10">
    <property type="entry name" value="Tetratricopeptide repeat domain"/>
    <property type="match status" value="2"/>
</dbReference>
<evidence type="ECO:0000313" key="2">
    <source>
        <dbReference type="EMBL" id="KAA9129854.1"/>
    </source>
</evidence>
<feature type="signal peptide" evidence="1">
    <location>
        <begin position="1"/>
        <end position="25"/>
    </location>
</feature>
<proteinExistence type="predicted"/>
<dbReference type="Pfam" id="PF13181">
    <property type="entry name" value="TPR_8"/>
    <property type="match status" value="1"/>
</dbReference>
<dbReference type="InterPro" id="IPR011990">
    <property type="entry name" value="TPR-like_helical_dom_sf"/>
</dbReference>
<dbReference type="AlphaFoldDB" id="A0A5N0T5X8"/>
<name>A0A5N0T5X8_9GAMM</name>
<dbReference type="RefSeq" id="WP_150865075.1">
    <property type="nucleotide sequence ID" value="NZ_VYXP01000010.1"/>
</dbReference>
<dbReference type="Proteomes" id="UP000325372">
    <property type="component" value="Unassembled WGS sequence"/>
</dbReference>
<accession>A0A5N0T5X8</accession>
<keyword evidence="3" id="KW-1185">Reference proteome</keyword>